<keyword evidence="2" id="KW-1185">Reference proteome</keyword>
<evidence type="ECO:0000313" key="2">
    <source>
        <dbReference type="Proteomes" id="UP000828390"/>
    </source>
</evidence>
<gene>
    <name evidence="1" type="ORF">DPMN_005097</name>
</gene>
<protein>
    <submittedName>
        <fullName evidence="1">Uncharacterized protein</fullName>
    </submittedName>
</protein>
<organism evidence="1 2">
    <name type="scientific">Dreissena polymorpha</name>
    <name type="common">Zebra mussel</name>
    <name type="synonym">Mytilus polymorpha</name>
    <dbReference type="NCBI Taxonomy" id="45954"/>
    <lineage>
        <taxon>Eukaryota</taxon>
        <taxon>Metazoa</taxon>
        <taxon>Spiralia</taxon>
        <taxon>Lophotrochozoa</taxon>
        <taxon>Mollusca</taxon>
        <taxon>Bivalvia</taxon>
        <taxon>Autobranchia</taxon>
        <taxon>Heteroconchia</taxon>
        <taxon>Euheterodonta</taxon>
        <taxon>Imparidentia</taxon>
        <taxon>Neoheterodontei</taxon>
        <taxon>Myida</taxon>
        <taxon>Dreissenoidea</taxon>
        <taxon>Dreissenidae</taxon>
        <taxon>Dreissena</taxon>
    </lineage>
</organism>
<reference evidence="1" key="2">
    <citation type="submission" date="2020-11" db="EMBL/GenBank/DDBJ databases">
        <authorList>
            <person name="McCartney M.A."/>
            <person name="Auch B."/>
            <person name="Kono T."/>
            <person name="Mallez S."/>
            <person name="Becker A."/>
            <person name="Gohl D.M."/>
            <person name="Silverstein K.A.T."/>
            <person name="Koren S."/>
            <person name="Bechman K.B."/>
            <person name="Herman A."/>
            <person name="Abrahante J.E."/>
            <person name="Garbe J."/>
        </authorList>
    </citation>
    <scope>NUCLEOTIDE SEQUENCE</scope>
    <source>
        <strain evidence="1">Duluth1</strain>
        <tissue evidence="1">Whole animal</tissue>
    </source>
</reference>
<dbReference type="EMBL" id="JAIWYP010000001">
    <property type="protein sequence ID" value="KAH3881174.1"/>
    <property type="molecule type" value="Genomic_DNA"/>
</dbReference>
<reference evidence="1" key="1">
    <citation type="journal article" date="2019" name="bioRxiv">
        <title>The Genome of the Zebra Mussel, Dreissena polymorpha: A Resource for Invasive Species Research.</title>
        <authorList>
            <person name="McCartney M.A."/>
            <person name="Auch B."/>
            <person name="Kono T."/>
            <person name="Mallez S."/>
            <person name="Zhang Y."/>
            <person name="Obille A."/>
            <person name="Becker A."/>
            <person name="Abrahante J.E."/>
            <person name="Garbe J."/>
            <person name="Badalamenti J.P."/>
            <person name="Herman A."/>
            <person name="Mangelson H."/>
            <person name="Liachko I."/>
            <person name="Sullivan S."/>
            <person name="Sone E.D."/>
            <person name="Koren S."/>
            <person name="Silverstein K.A.T."/>
            <person name="Beckman K.B."/>
            <person name="Gohl D.M."/>
        </authorList>
    </citation>
    <scope>NUCLEOTIDE SEQUENCE</scope>
    <source>
        <strain evidence="1">Duluth1</strain>
        <tissue evidence="1">Whole animal</tissue>
    </source>
</reference>
<evidence type="ECO:0000313" key="1">
    <source>
        <dbReference type="EMBL" id="KAH3881174.1"/>
    </source>
</evidence>
<accession>A0A9D4RU40</accession>
<name>A0A9D4RU40_DREPO</name>
<proteinExistence type="predicted"/>
<dbReference type="Proteomes" id="UP000828390">
    <property type="component" value="Unassembled WGS sequence"/>
</dbReference>
<sequence length="59" mass="6276">MDGVIMFLKSSYRLGDGARDKLTAAIKISGLTGYTPLFSGWLPSLTFLHLSLGVTSLGT</sequence>
<dbReference type="AlphaFoldDB" id="A0A9D4RU40"/>
<comment type="caution">
    <text evidence="1">The sequence shown here is derived from an EMBL/GenBank/DDBJ whole genome shotgun (WGS) entry which is preliminary data.</text>
</comment>